<proteinExistence type="predicted"/>
<dbReference type="InterPro" id="IPR043502">
    <property type="entry name" value="DNA/RNA_pol_sf"/>
</dbReference>
<dbReference type="Gramene" id="C.cajan_18597.t">
    <property type="protein sequence ID" value="C.cajan_18597.t.cds1"/>
    <property type="gene ID" value="C.cajan_18597"/>
</dbReference>
<name>A0A151TBV7_CAJCA</name>
<evidence type="ECO:0000313" key="3">
    <source>
        <dbReference type="EMBL" id="KYP64559.1"/>
    </source>
</evidence>
<dbReference type="STRING" id="3821.A0A151TBV7"/>
<dbReference type="Pfam" id="PF07727">
    <property type="entry name" value="RVT_2"/>
    <property type="match status" value="1"/>
</dbReference>
<reference evidence="2 4" key="1">
    <citation type="journal article" date="2012" name="Nat. Biotechnol.">
        <title>Draft genome sequence of pigeonpea (Cajanus cajan), an orphan legume crop of resource-poor farmers.</title>
        <authorList>
            <person name="Varshney R.K."/>
            <person name="Chen W."/>
            <person name="Li Y."/>
            <person name="Bharti A.K."/>
            <person name="Saxena R.K."/>
            <person name="Schlueter J.A."/>
            <person name="Donoghue M.T."/>
            <person name="Azam S."/>
            <person name="Fan G."/>
            <person name="Whaley A.M."/>
            <person name="Farmer A.D."/>
            <person name="Sheridan J."/>
            <person name="Iwata A."/>
            <person name="Tuteja R."/>
            <person name="Penmetsa R.V."/>
            <person name="Wu W."/>
            <person name="Upadhyaya H.D."/>
            <person name="Yang S.P."/>
            <person name="Shah T."/>
            <person name="Saxena K.B."/>
            <person name="Michael T."/>
            <person name="McCombie W.R."/>
            <person name="Yang B."/>
            <person name="Zhang G."/>
            <person name="Yang H."/>
            <person name="Wang J."/>
            <person name="Spillane C."/>
            <person name="Cook D.R."/>
            <person name="May G.D."/>
            <person name="Xu X."/>
            <person name="Jackson S.A."/>
        </authorList>
    </citation>
    <scope>NUCLEOTIDE SEQUENCE [LARGE SCALE GENOMIC DNA]</scope>
    <source>
        <strain evidence="4">cv. Asha</strain>
    </source>
</reference>
<evidence type="ECO:0000313" key="2">
    <source>
        <dbReference type="EMBL" id="KYP64540.1"/>
    </source>
</evidence>
<dbReference type="Proteomes" id="UP000075243">
    <property type="component" value="Chromosome 7"/>
</dbReference>
<dbReference type="EMBL" id="CM003609">
    <property type="protein sequence ID" value="KYP64559.1"/>
    <property type="molecule type" value="Genomic_DNA"/>
</dbReference>
<keyword evidence="4" id="KW-1185">Reference proteome</keyword>
<evidence type="ECO:0000259" key="1">
    <source>
        <dbReference type="Pfam" id="PF07727"/>
    </source>
</evidence>
<accession>A0A151TBV7</accession>
<feature type="domain" description="Reverse transcriptase Ty1/copia-type" evidence="1">
    <location>
        <begin position="1"/>
        <end position="144"/>
    </location>
</feature>
<dbReference type="SUPFAM" id="SSF56672">
    <property type="entry name" value="DNA/RNA polymerases"/>
    <property type="match status" value="1"/>
</dbReference>
<protein>
    <submittedName>
        <fullName evidence="2">Retrovirus-related Pol polyprotein from transposon TNT 1-94</fullName>
    </submittedName>
</protein>
<evidence type="ECO:0000313" key="4">
    <source>
        <dbReference type="Proteomes" id="UP000075243"/>
    </source>
</evidence>
<sequence length="146" mass="16293">MVQPPGFNSTHKGQVCKLNKAIYGLKQAPKSWFQTLSNTLFKMGFRPVKSDTFLLIRITPQSIMLILIYMNDIVTGNSKIEVTTLISKLNSMFSLKDVGPLHYILGIEVSPNNDGGLFLSQAKYIQDLLHRANMHDSKPLPTPMGS</sequence>
<dbReference type="EMBL" id="CM003609">
    <property type="protein sequence ID" value="KYP64540.1"/>
    <property type="molecule type" value="Genomic_DNA"/>
</dbReference>
<dbReference type="InterPro" id="IPR013103">
    <property type="entry name" value="RVT_2"/>
</dbReference>
<dbReference type="AlphaFoldDB" id="A0A151TBV7"/>
<dbReference type="Gramene" id="C.cajan_18616.t">
    <property type="protein sequence ID" value="C.cajan_18616.t.cds1"/>
    <property type="gene ID" value="C.cajan_18616"/>
</dbReference>
<gene>
    <name evidence="2" type="ORF">KK1_019140</name>
    <name evidence="3" type="ORF">KK1_019159</name>
</gene>
<organism evidence="2 4">
    <name type="scientific">Cajanus cajan</name>
    <name type="common">Pigeon pea</name>
    <name type="synonym">Cajanus indicus</name>
    <dbReference type="NCBI Taxonomy" id="3821"/>
    <lineage>
        <taxon>Eukaryota</taxon>
        <taxon>Viridiplantae</taxon>
        <taxon>Streptophyta</taxon>
        <taxon>Embryophyta</taxon>
        <taxon>Tracheophyta</taxon>
        <taxon>Spermatophyta</taxon>
        <taxon>Magnoliopsida</taxon>
        <taxon>eudicotyledons</taxon>
        <taxon>Gunneridae</taxon>
        <taxon>Pentapetalae</taxon>
        <taxon>rosids</taxon>
        <taxon>fabids</taxon>
        <taxon>Fabales</taxon>
        <taxon>Fabaceae</taxon>
        <taxon>Papilionoideae</taxon>
        <taxon>50 kb inversion clade</taxon>
        <taxon>NPAAA clade</taxon>
        <taxon>indigoferoid/millettioid clade</taxon>
        <taxon>Phaseoleae</taxon>
        <taxon>Cajanus</taxon>
    </lineage>
</organism>